<evidence type="ECO:0000313" key="2">
    <source>
        <dbReference type="EMBL" id="MEJ8643719.1"/>
    </source>
</evidence>
<dbReference type="EMBL" id="JBBKAM010000002">
    <property type="protein sequence ID" value="MEJ8643719.1"/>
    <property type="molecule type" value="Genomic_DNA"/>
</dbReference>
<accession>A0ABU8U8U8</accession>
<evidence type="ECO:0000313" key="3">
    <source>
        <dbReference type="Proteomes" id="UP001382904"/>
    </source>
</evidence>
<comment type="caution">
    <text evidence="2">The sequence shown here is derived from an EMBL/GenBank/DDBJ whole genome shotgun (WGS) entry which is preliminary data.</text>
</comment>
<keyword evidence="3" id="KW-1185">Reference proteome</keyword>
<name>A0ABU8U8U8_9ACTN</name>
<organism evidence="2 3">
    <name type="scientific">Streptomyces caledonius</name>
    <dbReference type="NCBI Taxonomy" id="3134107"/>
    <lineage>
        <taxon>Bacteria</taxon>
        <taxon>Bacillati</taxon>
        <taxon>Actinomycetota</taxon>
        <taxon>Actinomycetes</taxon>
        <taxon>Kitasatosporales</taxon>
        <taxon>Streptomycetaceae</taxon>
        <taxon>Streptomyces</taxon>
    </lineage>
</organism>
<sequence length="408" mass="42376">MKSVAGRAGSGLLARVPGGKKATQAAALRAAAGKSAPSRAARRTETTDARRQVADARRAAKATARTTGKPRPGATHGAPSKPSTPAGRPTTAGRSPATGGGRLARTAAKAAGKARGGAAGLRDKAVAAGRSLSDRQAAGQVKAAEQSIKAAARAKRVAVLKRPAQKAARRALIRSAARFHARRAGAALLAGAVGLLGMVTSPLGRKLGLAWLIHPGRRLLARLTERARTARETRDAAIRAEREDAEQAAEEQVAAEDAENETSVGDRVQRPDPTTAPAAAPSTTTALGGAVSTSTNGFRFEELAAEMEQAAQSYEPESAMEILSMIEGLPQALGSVANVMKILAERSDSEFPLDKAVAETFRDAFGAVMAASSLADEMGPIFRRVHETDIARHEDPRNGHEAEKGWNV</sequence>
<dbReference type="Proteomes" id="UP001382904">
    <property type="component" value="Unassembled WGS sequence"/>
</dbReference>
<feature type="compositionally biased region" description="Low complexity" evidence="1">
    <location>
        <begin position="273"/>
        <end position="286"/>
    </location>
</feature>
<feature type="region of interest" description="Disordered" evidence="1">
    <location>
        <begin position="1"/>
        <end position="120"/>
    </location>
</feature>
<feature type="region of interest" description="Disordered" evidence="1">
    <location>
        <begin position="239"/>
        <end position="291"/>
    </location>
</feature>
<proteinExistence type="predicted"/>
<feature type="compositionally biased region" description="Acidic residues" evidence="1">
    <location>
        <begin position="243"/>
        <end position="260"/>
    </location>
</feature>
<feature type="compositionally biased region" description="Low complexity" evidence="1">
    <location>
        <begin position="20"/>
        <end position="39"/>
    </location>
</feature>
<feature type="compositionally biased region" description="Basic and acidic residues" evidence="1">
    <location>
        <begin position="42"/>
        <end position="58"/>
    </location>
</feature>
<feature type="compositionally biased region" description="Low complexity" evidence="1">
    <location>
        <begin position="103"/>
        <end position="113"/>
    </location>
</feature>
<evidence type="ECO:0000256" key="1">
    <source>
        <dbReference type="SAM" id="MobiDB-lite"/>
    </source>
</evidence>
<protein>
    <submittedName>
        <fullName evidence="2">Uncharacterized protein</fullName>
    </submittedName>
</protein>
<reference evidence="2 3" key="1">
    <citation type="submission" date="2024-03" db="EMBL/GenBank/DDBJ databases">
        <title>Novel Streptomyces species of biotechnological and ecological value are a feature of Machair soil.</title>
        <authorList>
            <person name="Prole J.R."/>
            <person name="Goodfellow M."/>
            <person name="Allenby N."/>
            <person name="Ward A.C."/>
        </authorList>
    </citation>
    <scope>NUCLEOTIDE SEQUENCE [LARGE SCALE GENOMIC DNA]</scope>
    <source>
        <strain evidence="2 3">MS1.HAVA.3</strain>
    </source>
</reference>
<gene>
    <name evidence="2" type="ORF">WKI68_24800</name>
</gene>